<dbReference type="PROSITE" id="PS50865">
    <property type="entry name" value="ZF_MYND_2"/>
    <property type="match status" value="1"/>
</dbReference>
<feature type="domain" description="MYND-type" evidence="6">
    <location>
        <begin position="254"/>
        <end position="300"/>
    </location>
</feature>
<accession>A0A818IQN7</accession>
<evidence type="ECO:0000256" key="5">
    <source>
        <dbReference type="SAM" id="MobiDB-lite"/>
    </source>
</evidence>
<dbReference type="EMBL" id="CAJNYT010003119">
    <property type="protein sequence ID" value="CAF3528341.1"/>
    <property type="molecule type" value="Genomic_DNA"/>
</dbReference>
<dbReference type="SUPFAM" id="SSF144232">
    <property type="entry name" value="HIT/MYND zinc finger-like"/>
    <property type="match status" value="1"/>
</dbReference>
<keyword evidence="1" id="KW-0479">Metal-binding</keyword>
<reference evidence="7" key="1">
    <citation type="submission" date="2021-02" db="EMBL/GenBank/DDBJ databases">
        <authorList>
            <person name="Nowell W R."/>
        </authorList>
    </citation>
    <scope>NUCLEOTIDE SEQUENCE</scope>
</reference>
<evidence type="ECO:0000256" key="3">
    <source>
        <dbReference type="ARBA" id="ARBA00022833"/>
    </source>
</evidence>
<evidence type="ECO:0000256" key="2">
    <source>
        <dbReference type="ARBA" id="ARBA00022771"/>
    </source>
</evidence>
<dbReference type="Pfam" id="PF01753">
    <property type="entry name" value="zf-MYND"/>
    <property type="match status" value="1"/>
</dbReference>
<dbReference type="GO" id="GO:0005886">
    <property type="term" value="C:plasma membrane"/>
    <property type="evidence" value="ECO:0007669"/>
    <property type="project" value="TreeGrafter"/>
</dbReference>
<dbReference type="AlphaFoldDB" id="A0A818IQN7"/>
<dbReference type="Pfam" id="PF26649">
    <property type="entry name" value="Ajm-1"/>
    <property type="match status" value="1"/>
</dbReference>
<proteinExistence type="predicted"/>
<dbReference type="Gene3D" id="1.10.220.160">
    <property type="match status" value="1"/>
</dbReference>
<organism evidence="7 8">
    <name type="scientific">Rotaria socialis</name>
    <dbReference type="NCBI Taxonomy" id="392032"/>
    <lineage>
        <taxon>Eukaryota</taxon>
        <taxon>Metazoa</taxon>
        <taxon>Spiralia</taxon>
        <taxon>Gnathifera</taxon>
        <taxon>Rotifera</taxon>
        <taxon>Eurotatoria</taxon>
        <taxon>Bdelloidea</taxon>
        <taxon>Philodinida</taxon>
        <taxon>Philodinidae</taxon>
        <taxon>Rotaria</taxon>
    </lineage>
</organism>
<dbReference type="GO" id="GO:0045216">
    <property type="term" value="P:cell-cell junction organization"/>
    <property type="evidence" value="ECO:0007669"/>
    <property type="project" value="InterPro"/>
</dbReference>
<dbReference type="InterPro" id="IPR038825">
    <property type="entry name" value="Apical_junction"/>
</dbReference>
<dbReference type="Proteomes" id="UP000663872">
    <property type="component" value="Unassembled WGS sequence"/>
</dbReference>
<protein>
    <recommendedName>
        <fullName evidence="6">MYND-type domain-containing protein</fullName>
    </recommendedName>
</protein>
<feature type="compositionally biased region" description="Basic residues" evidence="5">
    <location>
        <begin position="56"/>
        <end position="67"/>
    </location>
</feature>
<evidence type="ECO:0000256" key="1">
    <source>
        <dbReference type="ARBA" id="ARBA00022723"/>
    </source>
</evidence>
<gene>
    <name evidence="7" type="ORF">GRG538_LOCUS19127</name>
</gene>
<evidence type="ECO:0000313" key="8">
    <source>
        <dbReference type="Proteomes" id="UP000663872"/>
    </source>
</evidence>
<comment type="caution">
    <text evidence="7">The sequence shown here is derived from an EMBL/GenBank/DDBJ whole genome shotgun (WGS) entry which is preliminary data.</text>
</comment>
<dbReference type="InterPro" id="IPR058586">
    <property type="entry name" value="Ajm-1"/>
</dbReference>
<dbReference type="PANTHER" id="PTHR21517">
    <property type="entry name" value="APICAL JUNCTION COMPONENT 1 HOMOLOG"/>
    <property type="match status" value="1"/>
</dbReference>
<sequence length="564" mass="64567">MLTIDDNYQSYPLVKQSKVRKLRTYTSSASCSSVSGSSANNSPIVDKQKIYQQQQQHHHHHHHHHHHGDTDEGYASFTTASTTLGSNNSATFNKDDSAYSTSVSERLFTATTTASSSSSSSRVIVETDSDKSELSDEDDALKELVDWPSLNKQVQTLVSRLDKWLHNPLPDRYIPIEKSYVEHAYPVLNRRTSSIPLSINLAADETEKAYHQSNYIVNFVQNNEVPQQKKAVPKIHISRPHVHFNLPTEQLQHCTTCSRLIQLTSSKFIQRSLITCPYCEQIYCSKACQKSDWPIHKRQCILSNSYSCCGYILRLMKSNVYLLERLSTLASSGYLSSGRGATLLYFNNMQEADAYVQSNTIENTRLMAVYWSLADTQPNRAIENLRSTEYDHLKELCMNYDPSKEFVCHVTIGVEADKGKARYTCVSRTTIHKLLETVPNSQAQANLPSTYPTLYLTSLNYGEKNNTNNQHMRQVFFAKLQVELRQRGIEIEEHYPELYNKLCDYISTTPDNEKIVAFTPVCLFMRHRYSQQLFMCVITPESEPDRSWLLDRCLIEKQLTICDN</sequence>
<dbReference type="GO" id="GO:0043296">
    <property type="term" value="C:apical junction complex"/>
    <property type="evidence" value="ECO:0007669"/>
    <property type="project" value="TreeGrafter"/>
</dbReference>
<feature type="region of interest" description="Disordered" evidence="5">
    <location>
        <begin position="49"/>
        <end position="76"/>
    </location>
</feature>
<evidence type="ECO:0000256" key="4">
    <source>
        <dbReference type="PROSITE-ProRule" id="PRU00134"/>
    </source>
</evidence>
<keyword evidence="2 4" id="KW-0863">Zinc-finger</keyword>
<keyword evidence="3" id="KW-0862">Zinc</keyword>
<evidence type="ECO:0000313" key="7">
    <source>
        <dbReference type="EMBL" id="CAF3528341.1"/>
    </source>
</evidence>
<name>A0A818IQN7_9BILA</name>
<dbReference type="Gene3D" id="6.10.140.2220">
    <property type="match status" value="1"/>
</dbReference>
<dbReference type="InterPro" id="IPR002893">
    <property type="entry name" value="Znf_MYND"/>
</dbReference>
<dbReference type="GO" id="GO:0008270">
    <property type="term" value="F:zinc ion binding"/>
    <property type="evidence" value="ECO:0007669"/>
    <property type="project" value="UniProtKB-KW"/>
</dbReference>
<dbReference type="Gene3D" id="2.170.270.10">
    <property type="entry name" value="SET domain"/>
    <property type="match status" value="1"/>
</dbReference>
<evidence type="ECO:0000259" key="6">
    <source>
        <dbReference type="PROSITE" id="PS50865"/>
    </source>
</evidence>
<dbReference type="InterPro" id="IPR046341">
    <property type="entry name" value="SET_dom_sf"/>
</dbReference>
<dbReference type="PANTHER" id="PTHR21517:SF3">
    <property type="entry name" value="APICAL JUNCTION COMPONENT 1 HOMOLOG"/>
    <property type="match status" value="1"/>
</dbReference>